<dbReference type="Gene3D" id="3.40.50.150">
    <property type="entry name" value="Vaccinia Virus protein VP39"/>
    <property type="match status" value="1"/>
</dbReference>
<dbReference type="SUPFAM" id="SSF53335">
    <property type="entry name" value="S-adenosyl-L-methionine-dependent methyltransferases"/>
    <property type="match status" value="1"/>
</dbReference>
<dbReference type="EMBL" id="VSIY01000003">
    <property type="protein sequence ID" value="TYB83127.1"/>
    <property type="molecule type" value="Genomic_DNA"/>
</dbReference>
<evidence type="ECO:0000313" key="3">
    <source>
        <dbReference type="Proteomes" id="UP000322080"/>
    </source>
</evidence>
<evidence type="ECO:0000259" key="1">
    <source>
        <dbReference type="Pfam" id="PF08241"/>
    </source>
</evidence>
<dbReference type="InterPro" id="IPR029063">
    <property type="entry name" value="SAM-dependent_MTases_sf"/>
</dbReference>
<dbReference type="Pfam" id="PF08241">
    <property type="entry name" value="Methyltransf_11"/>
    <property type="match status" value="1"/>
</dbReference>
<keyword evidence="2" id="KW-0808">Transferase</keyword>
<feature type="domain" description="Methyltransferase type 11" evidence="1">
    <location>
        <begin position="9"/>
        <end position="59"/>
    </location>
</feature>
<name>A0A5D0RNG4_9RHOB</name>
<keyword evidence="3" id="KW-1185">Reference proteome</keyword>
<dbReference type="RefSeq" id="WP_148376218.1">
    <property type="nucleotide sequence ID" value="NZ_VSIY01000003.1"/>
</dbReference>
<reference evidence="2 3" key="1">
    <citation type="submission" date="2019-08" db="EMBL/GenBank/DDBJ databases">
        <title>Identification of a novel species of the genus Boseongicola.</title>
        <authorList>
            <person name="Zhang X.-Q."/>
        </authorList>
    </citation>
    <scope>NUCLEOTIDE SEQUENCE [LARGE SCALE GENOMIC DNA]</scope>
    <source>
        <strain evidence="2 3">HY14</strain>
    </source>
</reference>
<dbReference type="Proteomes" id="UP000322080">
    <property type="component" value="Unassembled WGS sequence"/>
</dbReference>
<proteinExistence type="predicted"/>
<keyword evidence="2" id="KW-0489">Methyltransferase</keyword>
<dbReference type="AlphaFoldDB" id="A0A5D0RNG4"/>
<comment type="caution">
    <text evidence="2">The sequence shown here is derived from an EMBL/GenBank/DDBJ whole genome shotgun (WGS) entry which is preliminary data.</text>
</comment>
<evidence type="ECO:0000313" key="2">
    <source>
        <dbReference type="EMBL" id="TYB83127.1"/>
    </source>
</evidence>
<gene>
    <name evidence="2" type="ORF">FVF75_02795</name>
</gene>
<dbReference type="GO" id="GO:0032259">
    <property type="term" value="P:methylation"/>
    <property type="evidence" value="ECO:0007669"/>
    <property type="project" value="UniProtKB-KW"/>
</dbReference>
<dbReference type="InterPro" id="IPR013216">
    <property type="entry name" value="Methyltransf_11"/>
</dbReference>
<sequence>MDMVEGPHIKHVLGDPWKFDLPSDSYDAVISGNMLEHNEFFWLTFLEMSRVLKLGGLMVHIMPSRGIEHRDPQDCWRFYRDGMTAMGKWAGLDCIEATTDWAPEHFDYIDRNRKHARRVPELKKTMRTAGTDWGDTVGVFIKTEETAASLGMDYIRHFARLHEDVPAALAAE</sequence>
<protein>
    <submittedName>
        <fullName evidence="2">Class I SAM-dependent methyltransferase</fullName>
    </submittedName>
</protein>
<organism evidence="2 3">
    <name type="scientific">Maritimibacter fusiformis</name>
    <dbReference type="NCBI Taxonomy" id="2603819"/>
    <lineage>
        <taxon>Bacteria</taxon>
        <taxon>Pseudomonadati</taxon>
        <taxon>Pseudomonadota</taxon>
        <taxon>Alphaproteobacteria</taxon>
        <taxon>Rhodobacterales</taxon>
        <taxon>Roseobacteraceae</taxon>
        <taxon>Maritimibacter</taxon>
    </lineage>
</organism>
<dbReference type="GO" id="GO:0008757">
    <property type="term" value="F:S-adenosylmethionine-dependent methyltransferase activity"/>
    <property type="evidence" value="ECO:0007669"/>
    <property type="project" value="InterPro"/>
</dbReference>
<accession>A0A5D0RNG4</accession>